<dbReference type="EMBL" id="CP025085">
    <property type="protein sequence ID" value="AUG99540.1"/>
    <property type="molecule type" value="Genomic_DNA"/>
</dbReference>
<accession>A0A2I5T4P5</accession>
<reference evidence="8" key="4">
    <citation type="submission" date="2017-11" db="EMBL/GenBank/DDBJ databases">
        <title>Complete genome sequence of Serratia sp. ATCC 39006.</title>
        <authorList>
            <person name="Hampton H.G."/>
            <person name="Jackson S.A."/>
            <person name="Jauregui R."/>
            <person name="Poulter G.T.M."/>
            <person name="Salmond G.P.C."/>
            <person name="Fineran P.C."/>
        </authorList>
    </citation>
    <scope>NUCLEOTIDE SEQUENCE</scope>
    <source>
        <strain evidence="8">ATCC 39006</strain>
    </source>
</reference>
<feature type="signal peptide" evidence="6">
    <location>
        <begin position="1"/>
        <end position="21"/>
    </location>
</feature>
<keyword evidence="3" id="KW-0378">Hydrolase</keyword>
<dbReference type="InterPro" id="IPR024087">
    <property type="entry name" value="Creatininase-like_sf"/>
</dbReference>
<dbReference type="Proteomes" id="UP000017700">
    <property type="component" value="Chromosome"/>
</dbReference>
<dbReference type="KEGG" id="sera:Ser39006_006740"/>
<evidence type="ECO:0000313" key="9">
    <source>
        <dbReference type="Proteomes" id="UP000017700"/>
    </source>
</evidence>
<dbReference type="SUPFAM" id="SSF102215">
    <property type="entry name" value="Creatininase"/>
    <property type="match status" value="1"/>
</dbReference>
<reference evidence="8 9" key="1">
    <citation type="journal article" date="2013" name="Genome Announc.">
        <title>Draft genome sequence of Serratia sp. strain ATCC 39006, a model bacterium for analysis of the biosynthesis and regulation of prodigiosin, a carbapenem, and gas vesicles.</title>
        <authorList>
            <person name="Fineran P.C."/>
            <person name="Iglesias Cans M.C."/>
            <person name="Ramsay J.P."/>
            <person name="Wilf N.M."/>
            <person name="Cossyleon D."/>
            <person name="McNeil M.B."/>
            <person name="Williamson N.R."/>
            <person name="Monson R.E."/>
            <person name="Becher S.A."/>
            <person name="Stanton J.A."/>
            <person name="Brugger K."/>
            <person name="Brown S.D."/>
            <person name="Salmond G.P."/>
        </authorList>
    </citation>
    <scope>NUCLEOTIDE SEQUENCE [LARGE SCALE GENOMIC DNA]</scope>
    <source>
        <strain evidence="8">ATCC 39006</strain>
        <strain evidence="9">ATCC 39006 / SC 11482</strain>
    </source>
</reference>
<evidence type="ECO:0000256" key="6">
    <source>
        <dbReference type="SAM" id="SignalP"/>
    </source>
</evidence>
<reference evidence="8" key="2">
    <citation type="submission" date="2013-09" db="EMBL/GenBank/DDBJ databases">
        <authorList>
            <person name="Wang G."/>
            <person name="Yang Y."/>
            <person name="Su Y."/>
        </authorList>
    </citation>
    <scope>NUCLEOTIDE SEQUENCE</scope>
    <source>
        <strain evidence="8">ATCC 39006</strain>
    </source>
</reference>
<dbReference type="STRING" id="104623.Ser39006_04382"/>
<sequence>MINGYIPASRFLPFLSWPAIAALPDKANTVIILPTGAIEQHGPHLPCAVDSVIASGVAGHALARLPENIPAFGIPPITYGKSDEHLHFPGTLTLSGDTLLQTVLEIGESLYRAGFRKLLMINGHGGQPQVLQMAGRELRLRHGDMVLIAHDVFRVPNAADQFLSVREQQLAMHAGHGETALMLALAPEYVHMEQAVASYPPVFPCPTLSSGRPAAAWASYDFSPSGVIGDPTDATAEQGQAILDSLADSWAQAITEVHQMEWVVRNEPSWGKHHWHGFVQSRVTPPSSPFATE</sequence>
<comment type="cofactor">
    <cofactor evidence="1">
        <name>Zn(2+)</name>
        <dbReference type="ChEBI" id="CHEBI:29105"/>
    </cofactor>
</comment>
<keyword evidence="9" id="KW-1185">Reference proteome</keyword>
<keyword evidence="4" id="KW-0862">Zinc</keyword>
<evidence type="ECO:0000313" key="8">
    <source>
        <dbReference type="EMBL" id="AUH03858.1"/>
    </source>
</evidence>
<dbReference type="Gene3D" id="3.40.50.10310">
    <property type="entry name" value="Creatininase"/>
    <property type="match status" value="1"/>
</dbReference>
<feature type="chain" id="PRO_5036041037" evidence="6">
    <location>
        <begin position="22"/>
        <end position="293"/>
    </location>
</feature>
<evidence type="ECO:0000256" key="3">
    <source>
        <dbReference type="ARBA" id="ARBA00022801"/>
    </source>
</evidence>
<protein>
    <submittedName>
        <fullName evidence="8">Creatininase</fullName>
    </submittedName>
</protein>
<dbReference type="GO" id="GO:0009231">
    <property type="term" value="P:riboflavin biosynthetic process"/>
    <property type="evidence" value="ECO:0007669"/>
    <property type="project" value="TreeGrafter"/>
</dbReference>
<dbReference type="AlphaFoldDB" id="A0A2I5T4P5"/>
<dbReference type="InterPro" id="IPR003785">
    <property type="entry name" value="Creatininase/forma_Hydrolase"/>
</dbReference>
<dbReference type="PANTHER" id="PTHR35005">
    <property type="entry name" value="3-DEHYDRO-SCYLLO-INOSOSE HYDROLASE"/>
    <property type="match status" value="1"/>
</dbReference>
<dbReference type="PANTHER" id="PTHR35005:SF1">
    <property type="entry name" value="2-AMINO-5-FORMYLAMINO-6-RIBOSYLAMINOPYRIMIDIN-4(3H)-ONE 5'-MONOPHOSPHATE DEFORMYLASE"/>
    <property type="match status" value="1"/>
</dbReference>
<keyword evidence="6" id="KW-0732">Signal</keyword>
<reference evidence="7 10" key="3">
    <citation type="submission" date="2017-11" db="EMBL/GenBank/DDBJ databases">
        <title>Complete genome sequence of Serratia sp. ATCC 39006 LacA.</title>
        <authorList>
            <person name="Hampton H.G."/>
            <person name="Jackson S.A."/>
            <person name="Jauregui R."/>
            <person name="Poulter G.T.M."/>
            <person name="Salmond G.P.C."/>
            <person name="Fineran P.C."/>
        </authorList>
    </citation>
    <scope>NUCLEOTIDE SEQUENCE [LARGE SCALE GENOMIC DNA]</scope>
    <source>
        <strain evidence="7 10">ATCC 39006</strain>
    </source>
</reference>
<dbReference type="KEGG" id="serq:CWC46_06735"/>
<gene>
    <name evidence="7" type="ORF">CWC46_06735</name>
    <name evidence="8" type="ORF">Ser39006_006740</name>
</gene>
<dbReference type="Pfam" id="PF02633">
    <property type="entry name" value="Creatininase"/>
    <property type="match status" value="1"/>
</dbReference>
<evidence type="ECO:0000256" key="2">
    <source>
        <dbReference type="ARBA" id="ARBA00022723"/>
    </source>
</evidence>
<evidence type="ECO:0000313" key="10">
    <source>
        <dbReference type="Proteomes" id="UP000233778"/>
    </source>
</evidence>
<dbReference type="GO" id="GO:0016811">
    <property type="term" value="F:hydrolase activity, acting on carbon-nitrogen (but not peptide) bonds, in linear amides"/>
    <property type="evidence" value="ECO:0007669"/>
    <property type="project" value="TreeGrafter"/>
</dbReference>
<evidence type="ECO:0000256" key="1">
    <source>
        <dbReference type="ARBA" id="ARBA00001947"/>
    </source>
</evidence>
<evidence type="ECO:0000256" key="4">
    <source>
        <dbReference type="ARBA" id="ARBA00022833"/>
    </source>
</evidence>
<dbReference type="RefSeq" id="WP_021017638.1">
    <property type="nucleotide sequence ID" value="NZ_CP025084.1"/>
</dbReference>
<dbReference type="GO" id="GO:0046872">
    <property type="term" value="F:metal ion binding"/>
    <property type="evidence" value="ECO:0007669"/>
    <property type="project" value="UniProtKB-KW"/>
</dbReference>
<evidence type="ECO:0000313" key="7">
    <source>
        <dbReference type="EMBL" id="AUG99540.1"/>
    </source>
</evidence>
<dbReference type="EMBL" id="CP025084">
    <property type="protein sequence ID" value="AUH03858.1"/>
    <property type="molecule type" value="Genomic_DNA"/>
</dbReference>
<dbReference type="OrthoDB" id="9801445at2"/>
<keyword evidence="2" id="KW-0479">Metal-binding</keyword>
<dbReference type="Proteomes" id="UP000233778">
    <property type="component" value="Chromosome"/>
</dbReference>
<proteinExistence type="inferred from homology"/>
<evidence type="ECO:0000256" key="5">
    <source>
        <dbReference type="ARBA" id="ARBA00024029"/>
    </source>
</evidence>
<name>A0A2I5T4P5_SERS3</name>
<comment type="similarity">
    <text evidence="5">Belongs to the creatininase superfamily.</text>
</comment>
<organism evidence="8 9">
    <name type="scientific">Serratia sp. (strain ATCC 39006)</name>
    <name type="common">Prodigiosinella confusarubida</name>
    <dbReference type="NCBI Taxonomy" id="104623"/>
    <lineage>
        <taxon>Bacteria</taxon>
        <taxon>Pseudomonadati</taxon>
        <taxon>Pseudomonadota</taxon>
        <taxon>Gammaproteobacteria</taxon>
        <taxon>Enterobacterales</taxon>
        <taxon>Pectobacteriaceae</taxon>
        <taxon>Prodigiosinella</taxon>
    </lineage>
</organism>